<dbReference type="EMBL" id="MPPL01000001">
    <property type="protein sequence ID" value="OKS89610.1"/>
    <property type="molecule type" value="Genomic_DNA"/>
</dbReference>
<organism evidence="1 2">
    <name type="scientific">Mucilaginibacter polytrichastri</name>
    <dbReference type="NCBI Taxonomy" id="1302689"/>
    <lineage>
        <taxon>Bacteria</taxon>
        <taxon>Pseudomonadati</taxon>
        <taxon>Bacteroidota</taxon>
        <taxon>Sphingobacteriia</taxon>
        <taxon>Sphingobacteriales</taxon>
        <taxon>Sphingobacteriaceae</taxon>
        <taxon>Mucilaginibacter</taxon>
    </lineage>
</organism>
<reference evidence="1 2" key="1">
    <citation type="submission" date="2016-11" db="EMBL/GenBank/DDBJ databases">
        <title>Whole Genome Sequencing of Mucilaginibacter polytrichastri RG4-7(T) isolated from the moss sample.</title>
        <authorList>
            <person name="Li Y."/>
        </authorList>
    </citation>
    <scope>NUCLEOTIDE SEQUENCE [LARGE SCALE GENOMIC DNA]</scope>
    <source>
        <strain evidence="1 2">RG4-7</strain>
    </source>
</reference>
<name>A0A1Q6A6H2_9SPHI</name>
<comment type="caution">
    <text evidence="1">The sequence shown here is derived from an EMBL/GenBank/DDBJ whole genome shotgun (WGS) entry which is preliminary data.</text>
</comment>
<keyword evidence="2" id="KW-1185">Reference proteome</keyword>
<evidence type="ECO:0000313" key="1">
    <source>
        <dbReference type="EMBL" id="OKS89610.1"/>
    </source>
</evidence>
<sequence>MVRVDSESRSATIDLYAFVDITLQECMVAHNTTPINKYLSFIMGLKELSNGII</sequence>
<evidence type="ECO:0000313" key="2">
    <source>
        <dbReference type="Proteomes" id="UP000186720"/>
    </source>
</evidence>
<protein>
    <submittedName>
        <fullName evidence="1">Uncharacterized protein</fullName>
    </submittedName>
</protein>
<accession>A0A1Q6A6H2</accession>
<proteinExistence type="predicted"/>
<dbReference type="AlphaFoldDB" id="A0A1Q6A6H2"/>
<dbReference type="Proteomes" id="UP000186720">
    <property type="component" value="Unassembled WGS sequence"/>
</dbReference>
<gene>
    <name evidence="1" type="ORF">RG47T_5094</name>
</gene>